<dbReference type="GO" id="GO:0004497">
    <property type="term" value="F:monooxygenase activity"/>
    <property type="evidence" value="ECO:0007669"/>
    <property type="project" value="UniProtKB-KW"/>
</dbReference>
<dbReference type="GO" id="GO:0005829">
    <property type="term" value="C:cytosol"/>
    <property type="evidence" value="ECO:0007669"/>
    <property type="project" value="TreeGrafter"/>
</dbReference>
<comment type="caution">
    <text evidence="4">The sequence shown here is derived from an EMBL/GenBank/DDBJ whole genome shotgun (WGS) entry which is preliminary data.</text>
</comment>
<dbReference type="KEGG" id="hja:BST95_12810"/>
<dbReference type="GO" id="GO:0016705">
    <property type="term" value="F:oxidoreductase activity, acting on paired donors, with incorporation or reduction of molecular oxygen"/>
    <property type="evidence" value="ECO:0007669"/>
    <property type="project" value="InterPro"/>
</dbReference>
<dbReference type="Gene3D" id="3.20.20.30">
    <property type="entry name" value="Luciferase-like domain"/>
    <property type="match status" value="1"/>
</dbReference>
<accession>A0AAP8MIB6</accession>
<dbReference type="Proteomes" id="UP000235162">
    <property type="component" value="Unassembled WGS sequence"/>
</dbReference>
<dbReference type="Pfam" id="PF00296">
    <property type="entry name" value="Bac_luciferase"/>
    <property type="match status" value="1"/>
</dbReference>
<dbReference type="EMBL" id="PKUR01000001">
    <property type="protein sequence ID" value="PLW87994.1"/>
    <property type="molecule type" value="Genomic_DNA"/>
</dbReference>
<evidence type="ECO:0000256" key="1">
    <source>
        <dbReference type="ARBA" id="ARBA00023002"/>
    </source>
</evidence>
<gene>
    <name evidence="4" type="ORF">C0029_05380</name>
</gene>
<evidence type="ECO:0000313" key="5">
    <source>
        <dbReference type="Proteomes" id="UP000235162"/>
    </source>
</evidence>
<keyword evidence="5" id="KW-1185">Reference proteome</keyword>
<proteinExistence type="predicted"/>
<dbReference type="AlphaFoldDB" id="A0AAP8MIB6"/>
<dbReference type="RefSeq" id="WP_084199954.1">
    <property type="nucleotide sequence ID" value="NZ_BMYL01000005.1"/>
</dbReference>
<sequence length="312" mass="33702">MTQETRLHIGTTPWDWSAVREGPGISEQARTAEQYGFDSFWLPESHFSGGRSVPAPLLLLAAAAAATSRIELGCVSYLLPIRNAVLAAEEIAVLDRLSEGRLILGLGRGIAPAMFEAFGIDAGDKRELFAQRLQQIRDLWQADGALGLAPLPLQTPEPRLWAAALGPKALQQIASLGLPYLASPLESSDLLAQNLAAYRRNAPAEAVRITPIMRTVFIAESSRAGKALEEVLARQLRAAGKFADQQIEDVAIIGSAESVHARIDLYREALGMTHLILRAGLPGVSAIEELDSACKLLEMFSQPNTDVDAIHR</sequence>
<evidence type="ECO:0000259" key="3">
    <source>
        <dbReference type="Pfam" id="PF00296"/>
    </source>
</evidence>
<dbReference type="SUPFAM" id="SSF51679">
    <property type="entry name" value="Bacterial luciferase-like"/>
    <property type="match status" value="1"/>
</dbReference>
<dbReference type="PANTHER" id="PTHR30137:SF8">
    <property type="entry name" value="BLR5498 PROTEIN"/>
    <property type="match status" value="1"/>
</dbReference>
<evidence type="ECO:0000313" key="4">
    <source>
        <dbReference type="EMBL" id="PLW87994.1"/>
    </source>
</evidence>
<feature type="domain" description="Luciferase-like" evidence="3">
    <location>
        <begin position="25"/>
        <end position="223"/>
    </location>
</feature>
<dbReference type="InterPro" id="IPR036661">
    <property type="entry name" value="Luciferase-like_sf"/>
</dbReference>
<dbReference type="InterPro" id="IPR050766">
    <property type="entry name" value="Bact_Lucif_Oxidored"/>
</dbReference>
<keyword evidence="2" id="KW-0503">Monooxygenase</keyword>
<name>A0AAP8MIB6_9GAMM</name>
<organism evidence="4 5">
    <name type="scientific">Halioglobus japonicus</name>
    <dbReference type="NCBI Taxonomy" id="930805"/>
    <lineage>
        <taxon>Bacteria</taxon>
        <taxon>Pseudomonadati</taxon>
        <taxon>Pseudomonadota</taxon>
        <taxon>Gammaproteobacteria</taxon>
        <taxon>Cellvibrionales</taxon>
        <taxon>Halieaceae</taxon>
        <taxon>Halioglobus</taxon>
    </lineage>
</organism>
<reference evidence="4 5" key="1">
    <citation type="submission" date="2018-01" db="EMBL/GenBank/DDBJ databases">
        <title>The draft genome sequence of Halioglobus japonicus S1-36.</title>
        <authorList>
            <person name="Du Z.-J."/>
            <person name="Shi M.-J."/>
        </authorList>
    </citation>
    <scope>NUCLEOTIDE SEQUENCE [LARGE SCALE GENOMIC DNA]</scope>
    <source>
        <strain evidence="4 5">S1-36</strain>
    </source>
</reference>
<dbReference type="PANTHER" id="PTHR30137">
    <property type="entry name" value="LUCIFERASE-LIKE MONOOXYGENASE"/>
    <property type="match status" value="1"/>
</dbReference>
<dbReference type="InterPro" id="IPR011251">
    <property type="entry name" value="Luciferase-like_dom"/>
</dbReference>
<protein>
    <submittedName>
        <fullName evidence="4">LLM class flavin-dependent oxidoreductase</fullName>
    </submittedName>
</protein>
<keyword evidence="1" id="KW-0560">Oxidoreductase</keyword>
<evidence type="ECO:0000256" key="2">
    <source>
        <dbReference type="ARBA" id="ARBA00023033"/>
    </source>
</evidence>